<name>A0ABM8Z8E2_9LACO</name>
<comment type="caution">
    <text evidence="2">The sequence shown here is derived from an EMBL/GenBank/DDBJ whole genome shotgun (WGS) entry which is preliminary data.</text>
</comment>
<gene>
    <name evidence="2" type="ORF">WGH24286_00018</name>
</gene>
<keyword evidence="1" id="KW-0812">Transmembrane</keyword>
<keyword evidence="1" id="KW-0472">Membrane</keyword>
<feature type="transmembrane region" description="Helical" evidence="1">
    <location>
        <begin position="40"/>
        <end position="58"/>
    </location>
</feature>
<organism evidence="2 3">
    <name type="scientific">Periweissella ghanensis</name>
    <dbReference type="NCBI Taxonomy" id="467997"/>
    <lineage>
        <taxon>Bacteria</taxon>
        <taxon>Bacillati</taxon>
        <taxon>Bacillota</taxon>
        <taxon>Bacilli</taxon>
        <taxon>Lactobacillales</taxon>
        <taxon>Lactobacillaceae</taxon>
        <taxon>Periweissella</taxon>
    </lineage>
</organism>
<sequence>MNTTNSFILRTHILGSIILAIPPLVIASGFFAHADNMTKLITTLVNIISLILLGWIWGSYAKDQAKLKHAQELAALETQLNTVTTAYTHLQAHVNQQEQ</sequence>
<accession>A0ABM8Z8E2</accession>
<dbReference type="RefSeq" id="WP_230097739.1">
    <property type="nucleotide sequence ID" value="NZ_CAKKNT010000001.1"/>
</dbReference>
<evidence type="ECO:0000256" key="1">
    <source>
        <dbReference type="SAM" id="Phobius"/>
    </source>
</evidence>
<dbReference type="EMBL" id="CAKKNT010000001">
    <property type="protein sequence ID" value="CAH0417606.1"/>
    <property type="molecule type" value="Genomic_DNA"/>
</dbReference>
<reference evidence="2 3" key="1">
    <citation type="submission" date="2021-11" db="EMBL/GenBank/DDBJ databases">
        <authorList>
            <person name="Depoorter E."/>
        </authorList>
    </citation>
    <scope>NUCLEOTIDE SEQUENCE [LARGE SCALE GENOMIC DNA]</scope>
    <source>
        <strain evidence="2 3">LMG 24286</strain>
    </source>
</reference>
<evidence type="ECO:0000313" key="3">
    <source>
        <dbReference type="Proteomes" id="UP000789719"/>
    </source>
</evidence>
<feature type="transmembrane region" description="Helical" evidence="1">
    <location>
        <begin position="12"/>
        <end position="34"/>
    </location>
</feature>
<keyword evidence="3" id="KW-1185">Reference proteome</keyword>
<evidence type="ECO:0008006" key="4">
    <source>
        <dbReference type="Google" id="ProtNLM"/>
    </source>
</evidence>
<evidence type="ECO:0000313" key="2">
    <source>
        <dbReference type="EMBL" id="CAH0417606.1"/>
    </source>
</evidence>
<dbReference type="Proteomes" id="UP000789719">
    <property type="component" value="Unassembled WGS sequence"/>
</dbReference>
<proteinExistence type="predicted"/>
<protein>
    <recommendedName>
        <fullName evidence="4">Holin</fullName>
    </recommendedName>
</protein>
<keyword evidence="1" id="KW-1133">Transmembrane helix</keyword>